<reference evidence="1 2" key="1">
    <citation type="submission" date="2020-09" db="EMBL/GenBank/DDBJ databases">
        <title>Characterization of Paenibacillus peoriae strain ZF390 with broad-spectrum antimicrobial activity as a potential biocontrol agent.</title>
        <authorList>
            <person name="Li L."/>
            <person name="Zhao Y."/>
            <person name="Li B."/>
            <person name="Xie X."/>
        </authorList>
    </citation>
    <scope>NUCLEOTIDE SEQUENCE [LARGE SCALE GENOMIC DNA]</scope>
    <source>
        <strain evidence="1 2">ZF390</strain>
    </source>
</reference>
<sequence length="147" mass="15664">MTFGTSMSKAAAGKTYPAGSFIINMHQAKHGIANMVLYDGINVSDYASVAGGIVQDFPVLRGFECDVVREAEVFEGQTSPVTSVSISATQMPNHSAYVLIRNTNNDAIKTVNELLKSGKVVTMLLKSGKGYEAGDFAVAYDDLHPLA</sequence>
<organism evidence="1 2">
    <name type="scientific">Paenibacillus peoriae</name>
    <dbReference type="NCBI Taxonomy" id="59893"/>
    <lineage>
        <taxon>Bacteria</taxon>
        <taxon>Bacillati</taxon>
        <taxon>Bacillota</taxon>
        <taxon>Bacilli</taxon>
        <taxon>Bacillales</taxon>
        <taxon>Paenibacillaceae</taxon>
        <taxon>Paenibacillus</taxon>
    </lineage>
</organism>
<dbReference type="AlphaFoldDB" id="A0A7H0YAF2"/>
<dbReference type="Proteomes" id="UP000516384">
    <property type="component" value="Chromosome"/>
</dbReference>
<evidence type="ECO:0000313" key="1">
    <source>
        <dbReference type="EMBL" id="QNR68060.1"/>
    </source>
</evidence>
<evidence type="ECO:0000313" key="2">
    <source>
        <dbReference type="Proteomes" id="UP000516384"/>
    </source>
</evidence>
<accession>A0A7H0YAF2</accession>
<dbReference type="EMBL" id="CP061172">
    <property type="protein sequence ID" value="QNR68060.1"/>
    <property type="molecule type" value="Genomic_DNA"/>
</dbReference>
<gene>
    <name evidence="1" type="ORF">IAQ67_02835</name>
</gene>
<proteinExistence type="predicted"/>
<protein>
    <submittedName>
        <fullName evidence="1">Uncharacterized protein</fullName>
    </submittedName>
</protein>
<name>A0A7H0YAF2_9BACL</name>